<sequence length="635" mass="70489">MIYQKKEILKRYLQKETEPVSDSSSPCSDFCVDDGAVDEWWRRSASTKATPPPKPCSTSCSTFDNYPRAFTSLKSNYHSSKAETQSSSFDSNNNQLCFFRSENSIEQEMEMICQKVENQLKKEPRTFPPFYGQKLSTEIQASISAPINLHPSSVGATSQPVSLTPSLEKLQKTLKRKLEQSASSSSPMSAKRSRKSSSDEAIDLSFKTTDSTSETSAEEIPNAPSQGAKDNDIHAGISNRNVWRPPGIPTAPDPAHLFQQNLPANTSSAPNPKALAELLSIIRSNEKRNMEIPTAPARFPPATLGRHSAPSLNQSPTGPYGPLRLGHTPQALPFPSMRPGMLQTPPGIGQSLPAMQQSNPALGLLNLLNKSPLLASLHYQQQQQKQAAHQAMSANHRPPVSLNSPSVMDIYQLVSMARDSLKPKEIEARGQMVNHYHQIAVIEQLKKQSAMITSQIQLNNLRKICQGDKGGQYNCPSCLTSFVTLRELESHRRVIHGVVDDHVAHDEANSEESSGSVSNDKIFECHVCQKVFKRSSTLSTHLLIHSDTRPFPCPFCGKRFHQKSDMKKHTYIHTGEKPHKCRVCSKAFSQSSNLITHMRKHAGVKPFACDLCDEAFQKKVELRRHTEAAHNVKTR</sequence>
<dbReference type="Pfam" id="PF13912">
    <property type="entry name" value="zf-C2H2_6"/>
    <property type="match status" value="1"/>
</dbReference>
<keyword evidence="2" id="KW-0677">Repeat</keyword>
<feature type="compositionally biased region" description="Low complexity" evidence="6">
    <location>
        <begin position="181"/>
        <end position="190"/>
    </location>
</feature>
<feature type="region of interest" description="Disordered" evidence="6">
    <location>
        <begin position="173"/>
        <end position="249"/>
    </location>
</feature>
<feature type="compositionally biased region" description="Low complexity" evidence="6">
    <location>
        <begin position="208"/>
        <end position="219"/>
    </location>
</feature>
<dbReference type="InterPro" id="IPR036236">
    <property type="entry name" value="Znf_C2H2_sf"/>
</dbReference>
<feature type="domain" description="C2H2-type" evidence="7">
    <location>
        <begin position="579"/>
        <end position="606"/>
    </location>
</feature>
<feature type="domain" description="C2H2-type" evidence="7">
    <location>
        <begin position="473"/>
        <end position="496"/>
    </location>
</feature>
<dbReference type="Proteomes" id="UP001158576">
    <property type="component" value="Chromosome PAR"/>
</dbReference>
<feature type="domain" description="C2H2-type" evidence="7">
    <location>
        <begin position="607"/>
        <end position="635"/>
    </location>
</feature>
<dbReference type="SMART" id="SM00355">
    <property type="entry name" value="ZnF_C2H2"/>
    <property type="match status" value="5"/>
</dbReference>
<feature type="region of interest" description="Disordered" evidence="6">
    <location>
        <begin position="381"/>
        <end position="401"/>
    </location>
</feature>
<keyword evidence="9" id="KW-1185">Reference proteome</keyword>
<feature type="domain" description="C2H2-type" evidence="7">
    <location>
        <begin position="551"/>
        <end position="578"/>
    </location>
</feature>
<dbReference type="EMBL" id="OU015568">
    <property type="protein sequence ID" value="CAG5085273.1"/>
    <property type="molecule type" value="Genomic_DNA"/>
</dbReference>
<proteinExistence type="predicted"/>
<protein>
    <submittedName>
        <fullName evidence="8">Oidioi.mRNA.OKI2018_I69.PAR.g10853.t1.cds</fullName>
    </submittedName>
</protein>
<feature type="compositionally biased region" description="Low complexity" evidence="6">
    <location>
        <begin position="381"/>
        <end position="391"/>
    </location>
</feature>
<evidence type="ECO:0000256" key="5">
    <source>
        <dbReference type="PROSITE-ProRule" id="PRU00042"/>
    </source>
</evidence>
<dbReference type="Gene3D" id="3.30.160.60">
    <property type="entry name" value="Classic Zinc Finger"/>
    <property type="match status" value="4"/>
</dbReference>
<name>A0ABN7RSR8_OIKDI</name>
<accession>A0ABN7RSR8</accession>
<evidence type="ECO:0000313" key="8">
    <source>
        <dbReference type="EMBL" id="CAG5085273.1"/>
    </source>
</evidence>
<reference evidence="8 9" key="1">
    <citation type="submission" date="2021-04" db="EMBL/GenBank/DDBJ databases">
        <authorList>
            <person name="Bliznina A."/>
        </authorList>
    </citation>
    <scope>NUCLEOTIDE SEQUENCE [LARGE SCALE GENOMIC DNA]</scope>
</reference>
<keyword evidence="1" id="KW-0479">Metal-binding</keyword>
<dbReference type="PROSITE" id="PS00028">
    <property type="entry name" value="ZINC_FINGER_C2H2_1"/>
    <property type="match status" value="5"/>
</dbReference>
<evidence type="ECO:0000259" key="7">
    <source>
        <dbReference type="PROSITE" id="PS50157"/>
    </source>
</evidence>
<keyword evidence="3 5" id="KW-0863">Zinc-finger</keyword>
<dbReference type="InterPro" id="IPR013087">
    <property type="entry name" value="Znf_C2H2_type"/>
</dbReference>
<dbReference type="PROSITE" id="PS50157">
    <property type="entry name" value="ZINC_FINGER_C2H2_2"/>
    <property type="match status" value="5"/>
</dbReference>
<dbReference type="PANTHER" id="PTHR23235">
    <property type="entry name" value="KRUEPPEL-LIKE TRANSCRIPTION FACTOR"/>
    <property type="match status" value="1"/>
</dbReference>
<evidence type="ECO:0000256" key="1">
    <source>
        <dbReference type="ARBA" id="ARBA00022723"/>
    </source>
</evidence>
<evidence type="ECO:0000313" key="9">
    <source>
        <dbReference type="Proteomes" id="UP001158576"/>
    </source>
</evidence>
<dbReference type="SUPFAM" id="SSF57667">
    <property type="entry name" value="beta-beta-alpha zinc fingers"/>
    <property type="match status" value="2"/>
</dbReference>
<gene>
    <name evidence="8" type="ORF">OKIOD_LOCUS2411</name>
</gene>
<evidence type="ECO:0000256" key="4">
    <source>
        <dbReference type="ARBA" id="ARBA00022833"/>
    </source>
</evidence>
<feature type="domain" description="C2H2-type" evidence="7">
    <location>
        <begin position="523"/>
        <end position="550"/>
    </location>
</feature>
<evidence type="ECO:0000256" key="2">
    <source>
        <dbReference type="ARBA" id="ARBA00022737"/>
    </source>
</evidence>
<evidence type="ECO:0000256" key="6">
    <source>
        <dbReference type="SAM" id="MobiDB-lite"/>
    </source>
</evidence>
<evidence type="ECO:0000256" key="3">
    <source>
        <dbReference type="ARBA" id="ARBA00022771"/>
    </source>
</evidence>
<dbReference type="PANTHER" id="PTHR23235:SF120">
    <property type="entry name" value="KRUPPEL-LIKE FACTOR 15"/>
    <property type="match status" value="1"/>
</dbReference>
<keyword evidence="4" id="KW-0862">Zinc</keyword>
<organism evidence="8 9">
    <name type="scientific">Oikopleura dioica</name>
    <name type="common">Tunicate</name>
    <dbReference type="NCBI Taxonomy" id="34765"/>
    <lineage>
        <taxon>Eukaryota</taxon>
        <taxon>Metazoa</taxon>
        <taxon>Chordata</taxon>
        <taxon>Tunicata</taxon>
        <taxon>Appendicularia</taxon>
        <taxon>Copelata</taxon>
        <taxon>Oikopleuridae</taxon>
        <taxon>Oikopleura</taxon>
    </lineage>
</organism>
<dbReference type="Pfam" id="PF00096">
    <property type="entry name" value="zf-C2H2"/>
    <property type="match status" value="3"/>
</dbReference>